<evidence type="ECO:0000259" key="2">
    <source>
        <dbReference type="Pfam" id="PF07331"/>
    </source>
</evidence>
<feature type="transmembrane region" description="Helical" evidence="1">
    <location>
        <begin position="36"/>
        <end position="54"/>
    </location>
</feature>
<dbReference type="Pfam" id="PF07331">
    <property type="entry name" value="TctB"/>
    <property type="match status" value="1"/>
</dbReference>
<dbReference type="OrthoDB" id="2971102at2"/>
<evidence type="ECO:0000256" key="1">
    <source>
        <dbReference type="SAM" id="Phobius"/>
    </source>
</evidence>
<protein>
    <recommendedName>
        <fullName evidence="2">DUF1468 domain-containing protein</fullName>
    </recommendedName>
</protein>
<dbReference type="STRING" id="1385511.GCA_000425225_01624"/>
<sequence>MKKVNYVLAGFMVLISLYFYFIGSTYTEDAGMWPEFFSIVLILLSIGLIIDTHLKPNREKDDGNEPLEKNSRNHYVIYTAISMIVYLLLMKYIGFLILTPLFIWLLLWLLNYRSIKKLIALSFGVTVGITLIFQILLKIPIPQGIFSNLFT</sequence>
<keyword evidence="1" id="KW-0472">Membrane</keyword>
<dbReference type="RefSeq" id="WP_027448493.1">
    <property type="nucleotide sequence ID" value="NZ_AVPF01000007.1"/>
</dbReference>
<reference evidence="3 4" key="1">
    <citation type="submission" date="2013-08" db="EMBL/GenBank/DDBJ databases">
        <authorList>
            <person name="Huang J."/>
            <person name="Wang G."/>
        </authorList>
    </citation>
    <scope>NUCLEOTIDE SEQUENCE [LARGE SCALE GENOMIC DNA]</scope>
    <source>
        <strain evidence="3 4">BH030004</strain>
    </source>
</reference>
<evidence type="ECO:0000313" key="3">
    <source>
        <dbReference type="EMBL" id="KGX90496.1"/>
    </source>
</evidence>
<name>A0A0A5GBG5_9BACI</name>
<dbReference type="eggNOG" id="ENOG5032E02">
    <property type="taxonomic scope" value="Bacteria"/>
</dbReference>
<keyword evidence="1" id="KW-0812">Transmembrane</keyword>
<feature type="transmembrane region" description="Helical" evidence="1">
    <location>
        <begin position="75"/>
        <end position="106"/>
    </location>
</feature>
<proteinExistence type="predicted"/>
<dbReference type="AlphaFoldDB" id="A0A0A5GBG5"/>
<dbReference type="EMBL" id="AVPF01000007">
    <property type="protein sequence ID" value="KGX90496.1"/>
    <property type="molecule type" value="Genomic_DNA"/>
</dbReference>
<gene>
    <name evidence="3" type="ORF">N783_16720</name>
</gene>
<comment type="caution">
    <text evidence="3">The sequence shown here is derived from an EMBL/GenBank/DDBJ whole genome shotgun (WGS) entry which is preliminary data.</text>
</comment>
<keyword evidence="4" id="KW-1185">Reference proteome</keyword>
<feature type="transmembrane region" description="Helical" evidence="1">
    <location>
        <begin position="118"/>
        <end position="137"/>
    </location>
</feature>
<organism evidence="3 4">
    <name type="scientific">Pontibacillus marinus BH030004 = DSM 16465</name>
    <dbReference type="NCBI Taxonomy" id="1385511"/>
    <lineage>
        <taxon>Bacteria</taxon>
        <taxon>Bacillati</taxon>
        <taxon>Bacillota</taxon>
        <taxon>Bacilli</taxon>
        <taxon>Bacillales</taxon>
        <taxon>Bacillaceae</taxon>
        <taxon>Pontibacillus</taxon>
    </lineage>
</organism>
<feature type="domain" description="DUF1468" evidence="2">
    <location>
        <begin position="8"/>
        <end position="142"/>
    </location>
</feature>
<accession>A0A0A5GBG5</accession>
<dbReference type="Proteomes" id="UP000030403">
    <property type="component" value="Unassembled WGS sequence"/>
</dbReference>
<feature type="transmembrane region" description="Helical" evidence="1">
    <location>
        <begin position="7"/>
        <end position="24"/>
    </location>
</feature>
<evidence type="ECO:0000313" key="4">
    <source>
        <dbReference type="Proteomes" id="UP000030403"/>
    </source>
</evidence>
<keyword evidence="1" id="KW-1133">Transmembrane helix</keyword>
<dbReference type="InterPro" id="IPR009936">
    <property type="entry name" value="DUF1468"/>
</dbReference>